<evidence type="ECO:0000313" key="2">
    <source>
        <dbReference type="EMBL" id="ESA02987.1"/>
    </source>
</evidence>
<accession>U9T6J5</accession>
<proteinExistence type="predicted"/>
<gene>
    <name evidence="2" type="ORF">GLOINDRAFT_5978</name>
</gene>
<sequence>MGNDLMIHFLVVTIVVTIIYIFLRGLEYFLPDNEYDSDDFNFLGYDLVEKLDEINMEQNEVIINEKMRKNNDAIVDDKKDDIIIEGEDGVIVEDDVIIEDIEDVEDVEDVEDNIIVDDININKENINKEKT</sequence>
<organism evidence="2">
    <name type="scientific">Rhizophagus irregularis (strain DAOM 181602 / DAOM 197198 / MUCL 43194)</name>
    <name type="common">Arbuscular mycorrhizal fungus</name>
    <name type="synonym">Glomus intraradices</name>
    <dbReference type="NCBI Taxonomy" id="747089"/>
    <lineage>
        <taxon>Eukaryota</taxon>
        <taxon>Fungi</taxon>
        <taxon>Fungi incertae sedis</taxon>
        <taxon>Mucoromycota</taxon>
        <taxon>Glomeromycotina</taxon>
        <taxon>Glomeromycetes</taxon>
        <taxon>Glomerales</taxon>
        <taxon>Glomeraceae</taxon>
        <taxon>Rhizophagus</taxon>
    </lineage>
</organism>
<reference evidence="2" key="1">
    <citation type="submission" date="2013-07" db="EMBL/GenBank/DDBJ databases">
        <title>The genome of an arbuscular mycorrhizal fungus provides insights into the evolution of the oldest plant symbiosis.</title>
        <authorList>
            <consortium name="DOE Joint Genome Institute"/>
            <person name="Tisserant E."/>
            <person name="Malbreil M."/>
            <person name="Kuo A."/>
            <person name="Kohler A."/>
            <person name="Symeonidi A."/>
            <person name="Balestrini R."/>
            <person name="Charron P."/>
            <person name="Duensing N."/>
            <person name="Frei-dit-Frey N."/>
            <person name="Gianinazzi-Pearson V."/>
            <person name="Gilbert B."/>
            <person name="Handa Y."/>
            <person name="Hijri M."/>
            <person name="Kaul R."/>
            <person name="Kawaguchi M."/>
            <person name="Krajinski F."/>
            <person name="Lammers P."/>
            <person name="Lapierre D."/>
            <person name="Masclaux F.G."/>
            <person name="Murat C."/>
            <person name="Morin E."/>
            <person name="Ndikumana S."/>
            <person name="Pagni M."/>
            <person name="Petitpierre D."/>
            <person name="Requena N."/>
            <person name="Rosikiewicz P."/>
            <person name="Riley R."/>
            <person name="Saito K."/>
            <person name="San Clemente H."/>
            <person name="Shapiro H."/>
            <person name="van Tuinen D."/>
            <person name="Becard G."/>
            <person name="Bonfante P."/>
            <person name="Paszkowski U."/>
            <person name="Shachar-Hill Y."/>
            <person name="Young J.P."/>
            <person name="Sanders I.R."/>
            <person name="Henrissat B."/>
            <person name="Rensing S.A."/>
            <person name="Grigoriev I.V."/>
            <person name="Corradi N."/>
            <person name="Roux C."/>
            <person name="Martin F."/>
        </authorList>
    </citation>
    <scope>NUCLEOTIDE SEQUENCE</scope>
    <source>
        <strain evidence="2">DAOM 197198</strain>
    </source>
</reference>
<name>U9T6J5_RHIID</name>
<keyword evidence="1" id="KW-0812">Transmembrane</keyword>
<evidence type="ECO:0000256" key="1">
    <source>
        <dbReference type="SAM" id="Phobius"/>
    </source>
</evidence>
<keyword evidence="1" id="KW-1133">Transmembrane helix</keyword>
<dbReference type="EMBL" id="KI295318">
    <property type="protein sequence ID" value="ESA02987.1"/>
    <property type="molecule type" value="Genomic_DNA"/>
</dbReference>
<feature type="transmembrane region" description="Helical" evidence="1">
    <location>
        <begin position="6"/>
        <end position="23"/>
    </location>
</feature>
<dbReference type="HOGENOM" id="CLU_1928707_0_0_1"/>
<dbReference type="VEuPathDB" id="FungiDB:RhiirFUN_011131"/>
<keyword evidence="1" id="KW-0472">Membrane</keyword>
<protein>
    <submittedName>
        <fullName evidence="2">Uncharacterized protein</fullName>
    </submittedName>
</protein>
<dbReference type="AlphaFoldDB" id="U9T6J5"/>